<dbReference type="STRING" id="6198.A0A074Z835"/>
<dbReference type="CTD" id="20324203"/>
<keyword evidence="4" id="KW-1185">Reference proteome</keyword>
<dbReference type="OrthoDB" id="6238096at2759"/>
<evidence type="ECO:0000313" key="3">
    <source>
        <dbReference type="EMBL" id="KER21707.1"/>
    </source>
</evidence>
<feature type="domain" description="SOCS box" evidence="2">
    <location>
        <begin position="297"/>
        <end position="343"/>
    </location>
</feature>
<dbReference type="Proteomes" id="UP000054324">
    <property type="component" value="Unassembled WGS sequence"/>
</dbReference>
<protein>
    <recommendedName>
        <fullName evidence="2">SOCS box domain-containing protein</fullName>
    </recommendedName>
</protein>
<dbReference type="PROSITE" id="PS50225">
    <property type="entry name" value="SOCS"/>
    <property type="match status" value="1"/>
</dbReference>
<dbReference type="EMBL" id="KL596946">
    <property type="protein sequence ID" value="KER21707.1"/>
    <property type="molecule type" value="Genomic_DNA"/>
</dbReference>
<name>A0A074Z835_OPIVI</name>
<sequence length="387" mass="45229">MKALARSYVCLPGMGEHMDKLKDVITFEMLVQAVKEDDFVFLDDNLTAYIMKRHERIGESKSEERLLEGGVAVRHRKDVTTERVLFIICYYLLLLLPLFTLQQNALNRNARQCMTTLFNPPYNVKYRCFRDLFQAFSEDDLWKVDRVLPQIPKRFNNLRYHNDDCSLSTLLLRPLDVLCGLENSILVQEITRPKRRAERNPPMVELCNMFFEVMFSTPALFSKLNALKHEDIKSWHLLAPEEIKWLTHLSECIGFPQCLLQPDCFVTQRTDLSSVFSLWTAHRFKSVGAVTDSASIDPPSLLVCCRVRIRIHLITLQERRPECPNYWELVSQLPLPQKLRDFLLFKELWPSGPPRYYSSDDDSDFSGGFTSEEMEEFFDDNDSDIYD</sequence>
<dbReference type="AlphaFoldDB" id="A0A074Z835"/>
<proteinExistence type="predicted"/>
<dbReference type="RefSeq" id="XP_009174547.1">
    <property type="nucleotide sequence ID" value="XM_009176283.1"/>
</dbReference>
<feature type="transmembrane region" description="Helical" evidence="1">
    <location>
        <begin position="84"/>
        <end position="101"/>
    </location>
</feature>
<reference evidence="3 4" key="1">
    <citation type="submission" date="2013-11" db="EMBL/GenBank/DDBJ databases">
        <title>Opisthorchis viverrini - life in the bile duct.</title>
        <authorList>
            <person name="Young N.D."/>
            <person name="Nagarajan N."/>
            <person name="Lin S.J."/>
            <person name="Korhonen P.K."/>
            <person name="Jex A.R."/>
            <person name="Hall R.S."/>
            <person name="Safavi-Hemami H."/>
            <person name="Kaewkong W."/>
            <person name="Bertrand D."/>
            <person name="Gao S."/>
            <person name="Seet Q."/>
            <person name="Wongkham S."/>
            <person name="Teh B.T."/>
            <person name="Wongkham C."/>
            <person name="Intapan P.M."/>
            <person name="Maleewong W."/>
            <person name="Yang X."/>
            <person name="Hu M."/>
            <person name="Wang Z."/>
            <person name="Hofmann A."/>
            <person name="Sternberg P.W."/>
            <person name="Tan P."/>
            <person name="Wang J."/>
            <person name="Gasser R.B."/>
        </authorList>
    </citation>
    <scope>NUCLEOTIDE SEQUENCE [LARGE SCALE GENOMIC DNA]</scope>
</reference>
<evidence type="ECO:0000313" key="4">
    <source>
        <dbReference type="Proteomes" id="UP000054324"/>
    </source>
</evidence>
<evidence type="ECO:0000259" key="2">
    <source>
        <dbReference type="PROSITE" id="PS50225"/>
    </source>
</evidence>
<dbReference type="KEGG" id="ovi:T265_10035"/>
<keyword evidence="1" id="KW-0812">Transmembrane</keyword>
<accession>A0A074Z835</accession>
<gene>
    <name evidence="3" type="ORF">T265_10035</name>
</gene>
<organism evidence="3 4">
    <name type="scientific">Opisthorchis viverrini</name>
    <name type="common">Southeast Asian liver fluke</name>
    <dbReference type="NCBI Taxonomy" id="6198"/>
    <lineage>
        <taxon>Eukaryota</taxon>
        <taxon>Metazoa</taxon>
        <taxon>Spiralia</taxon>
        <taxon>Lophotrochozoa</taxon>
        <taxon>Platyhelminthes</taxon>
        <taxon>Trematoda</taxon>
        <taxon>Digenea</taxon>
        <taxon>Opisthorchiida</taxon>
        <taxon>Opisthorchiata</taxon>
        <taxon>Opisthorchiidae</taxon>
        <taxon>Opisthorchis</taxon>
    </lineage>
</organism>
<evidence type="ECO:0000256" key="1">
    <source>
        <dbReference type="SAM" id="Phobius"/>
    </source>
</evidence>
<dbReference type="InterPro" id="IPR001496">
    <property type="entry name" value="SOCS_box"/>
</dbReference>
<keyword evidence="1" id="KW-0472">Membrane</keyword>
<keyword evidence="1" id="KW-1133">Transmembrane helix</keyword>
<dbReference type="GeneID" id="20324203"/>